<sequence length="324" mass="36186">MSHQLFTLALMSFGGEGLYEPFDLSAVERLGNHIVLGSDEGNVIQVLERTNTNTFVLKRKYSIPDGEETDRKNKGKHPELDIEGIAAENNTVYIVSSHSSKRKKVKPENPKGRSYSENRKRLAEIEDEENRRTLIKLKFDDEGKIQGKPKEKDIWDVIENFDELKPFTKVPSKENGVDIEGIAVWDEKLYIGFRGPVLRENWVPVMVTAFDEPTENANLRFVNLGGLGIRDIVAVEKELFLLIAGPMGNGLGDYHLYAWNGLDCVPGKNGAKGTIRHIGKIPAGKGAKAEGLAILNDKTDALLQLLVVFDGPKNGNPILLEWRR</sequence>
<accession>A0A451BFU4</accession>
<dbReference type="Pfam" id="PF12275">
    <property type="entry name" value="DUF3616"/>
    <property type="match status" value="1"/>
</dbReference>
<reference evidence="5" key="1">
    <citation type="submission" date="2019-02" db="EMBL/GenBank/DDBJ databases">
        <authorList>
            <person name="Gruber-Vodicka R. H."/>
            <person name="Seah K. B. B."/>
        </authorList>
    </citation>
    <scope>NUCLEOTIDE SEQUENCE</scope>
    <source>
        <strain evidence="3">BECK_BZ197</strain>
        <strain evidence="5">BECK_BZ198</strain>
        <strain evidence="4">BECK_BZ199</strain>
    </source>
</reference>
<feature type="domain" description="DUF3616" evidence="2">
    <location>
        <begin position="23"/>
        <end position="314"/>
    </location>
</feature>
<dbReference type="EMBL" id="CAADFO010000099">
    <property type="protein sequence ID" value="VFK31985.1"/>
    <property type="molecule type" value="Genomic_DNA"/>
</dbReference>
<organism evidence="5">
    <name type="scientific">Candidatus Kentrum sp. MB</name>
    <dbReference type="NCBI Taxonomy" id="2138164"/>
    <lineage>
        <taxon>Bacteria</taxon>
        <taxon>Pseudomonadati</taxon>
        <taxon>Pseudomonadota</taxon>
        <taxon>Gammaproteobacteria</taxon>
        <taxon>Candidatus Kentrum</taxon>
    </lineage>
</organism>
<proteinExistence type="predicted"/>
<feature type="compositionally biased region" description="Basic and acidic residues" evidence="1">
    <location>
        <begin position="106"/>
        <end position="120"/>
    </location>
</feature>
<evidence type="ECO:0000313" key="3">
    <source>
        <dbReference type="EMBL" id="VFK31985.1"/>
    </source>
</evidence>
<evidence type="ECO:0000256" key="1">
    <source>
        <dbReference type="SAM" id="MobiDB-lite"/>
    </source>
</evidence>
<evidence type="ECO:0000313" key="5">
    <source>
        <dbReference type="EMBL" id="VFK77146.1"/>
    </source>
</evidence>
<gene>
    <name evidence="3" type="ORF">BECKMB1821G_GA0114241_10999</name>
    <name evidence="5" type="ORF">BECKMB1821H_GA0114242_11039</name>
    <name evidence="4" type="ORF">BECKMB1821I_GA0114274_10989</name>
</gene>
<evidence type="ECO:0000313" key="4">
    <source>
        <dbReference type="EMBL" id="VFK35071.1"/>
    </source>
</evidence>
<protein>
    <recommendedName>
        <fullName evidence="2">DUF3616 domain-containing protein</fullName>
    </recommendedName>
</protein>
<dbReference type="InterPro" id="IPR022060">
    <property type="entry name" value="DUF3616"/>
</dbReference>
<dbReference type="EMBL" id="CAADGH010000103">
    <property type="protein sequence ID" value="VFK77146.1"/>
    <property type="molecule type" value="Genomic_DNA"/>
</dbReference>
<dbReference type="EMBL" id="CAADFQ010000098">
    <property type="protein sequence ID" value="VFK35071.1"/>
    <property type="molecule type" value="Genomic_DNA"/>
</dbReference>
<name>A0A451BFU4_9GAMM</name>
<dbReference type="AlphaFoldDB" id="A0A451BFU4"/>
<feature type="region of interest" description="Disordered" evidence="1">
    <location>
        <begin position="96"/>
        <end position="120"/>
    </location>
</feature>
<evidence type="ECO:0000259" key="2">
    <source>
        <dbReference type="Pfam" id="PF12275"/>
    </source>
</evidence>